<dbReference type="PROSITE" id="PS51318">
    <property type="entry name" value="TAT"/>
    <property type="match status" value="1"/>
</dbReference>
<feature type="signal peptide" evidence="2">
    <location>
        <begin position="1"/>
        <end position="31"/>
    </location>
</feature>
<name>A0A849C1Q9_9ACTN</name>
<comment type="caution">
    <text evidence="4">The sequence shown here is derived from an EMBL/GenBank/DDBJ whole genome shotgun (WGS) entry which is preliminary data.</text>
</comment>
<feature type="region of interest" description="Disordered" evidence="1">
    <location>
        <begin position="31"/>
        <end position="77"/>
    </location>
</feature>
<evidence type="ECO:0000256" key="1">
    <source>
        <dbReference type="SAM" id="MobiDB-lite"/>
    </source>
</evidence>
<gene>
    <name evidence="4" type="ORF">HLB09_11070</name>
</gene>
<evidence type="ECO:0000313" key="5">
    <source>
        <dbReference type="Proteomes" id="UP000555552"/>
    </source>
</evidence>
<proteinExistence type="predicted"/>
<dbReference type="RefSeq" id="WP_171203425.1">
    <property type="nucleotide sequence ID" value="NZ_BAAANP010000018.1"/>
</dbReference>
<keyword evidence="2" id="KW-0732">Signal</keyword>
<dbReference type="Gene3D" id="1.20.1260.10">
    <property type="match status" value="1"/>
</dbReference>
<dbReference type="InterPro" id="IPR012347">
    <property type="entry name" value="Ferritin-like"/>
</dbReference>
<accession>A0A849C1Q9</accession>
<feature type="compositionally biased region" description="Low complexity" evidence="1">
    <location>
        <begin position="31"/>
        <end position="47"/>
    </location>
</feature>
<keyword evidence="5" id="KW-1185">Reference proteome</keyword>
<organism evidence="4 5">
    <name type="scientific">Pseudokineococcus marinus</name>
    <dbReference type="NCBI Taxonomy" id="351215"/>
    <lineage>
        <taxon>Bacteria</taxon>
        <taxon>Bacillati</taxon>
        <taxon>Actinomycetota</taxon>
        <taxon>Actinomycetes</taxon>
        <taxon>Kineosporiales</taxon>
        <taxon>Kineosporiaceae</taxon>
        <taxon>Pseudokineococcus</taxon>
    </lineage>
</organism>
<sequence length="248" mass="25366">MLAPDAARRRRRAALAAAALAVALGAPACSAAEETAPAPYAPPTAEASVPVLQPGLPGEPARTVAPEDAAPPTDGDRYDAADVAFVQGMVTHHRQAVEMSGLAPGRAGDPGVAALAERIRLGQAPEVDVMVAWLERRGEEVPPERSWLSGRGEVTGGGEDAHADHHGGGADGGAGMASAAEVRALAAADGDAFDALFVDLMVRHHRGALAMVDEHAAGGVDLQVREMADEMTAVQTAEIAHLEGLRPT</sequence>
<evidence type="ECO:0000256" key="2">
    <source>
        <dbReference type="SAM" id="SignalP"/>
    </source>
</evidence>
<dbReference type="PANTHER" id="PTHR36933">
    <property type="entry name" value="SLL0788 PROTEIN"/>
    <property type="match status" value="1"/>
</dbReference>
<evidence type="ECO:0000259" key="3">
    <source>
        <dbReference type="Pfam" id="PF03713"/>
    </source>
</evidence>
<reference evidence="4 5" key="1">
    <citation type="submission" date="2020-05" db="EMBL/GenBank/DDBJ databases">
        <title>MicrobeNet Type strains.</title>
        <authorList>
            <person name="Nicholson A.C."/>
        </authorList>
    </citation>
    <scope>NUCLEOTIDE SEQUENCE [LARGE SCALE GENOMIC DNA]</scope>
    <source>
        <strain evidence="4 5">JCM 14547</strain>
    </source>
</reference>
<dbReference type="EMBL" id="JABEMA010000170">
    <property type="protein sequence ID" value="NNH23618.1"/>
    <property type="molecule type" value="Genomic_DNA"/>
</dbReference>
<dbReference type="InterPro" id="IPR006311">
    <property type="entry name" value="TAT_signal"/>
</dbReference>
<feature type="region of interest" description="Disordered" evidence="1">
    <location>
        <begin position="143"/>
        <end position="175"/>
    </location>
</feature>
<dbReference type="PANTHER" id="PTHR36933:SF1">
    <property type="entry name" value="SLL0788 PROTEIN"/>
    <property type="match status" value="1"/>
</dbReference>
<dbReference type="AlphaFoldDB" id="A0A849C1Q9"/>
<feature type="domain" description="DUF305" evidence="3">
    <location>
        <begin position="82"/>
        <end position="244"/>
    </location>
</feature>
<evidence type="ECO:0000313" key="4">
    <source>
        <dbReference type="EMBL" id="NNH23618.1"/>
    </source>
</evidence>
<dbReference type="Proteomes" id="UP000555552">
    <property type="component" value="Unassembled WGS sequence"/>
</dbReference>
<protein>
    <submittedName>
        <fullName evidence="4">DUF305 domain-containing protein</fullName>
    </submittedName>
</protein>
<feature type="chain" id="PRO_5032302979" evidence="2">
    <location>
        <begin position="32"/>
        <end position="248"/>
    </location>
</feature>
<dbReference type="InterPro" id="IPR005183">
    <property type="entry name" value="DUF305_CopM-like"/>
</dbReference>
<dbReference type="Pfam" id="PF03713">
    <property type="entry name" value="DUF305"/>
    <property type="match status" value="1"/>
</dbReference>
<feature type="compositionally biased region" description="Basic and acidic residues" evidence="1">
    <location>
        <begin position="159"/>
        <end position="168"/>
    </location>
</feature>